<dbReference type="Proteomes" id="UP001497482">
    <property type="component" value="Chromosome 17"/>
</dbReference>
<evidence type="ECO:0000313" key="2">
    <source>
        <dbReference type="Proteomes" id="UP001497482"/>
    </source>
</evidence>
<dbReference type="EMBL" id="OZ035839">
    <property type="protein sequence ID" value="CAL1585386.1"/>
    <property type="molecule type" value="Genomic_DNA"/>
</dbReference>
<protein>
    <submittedName>
        <fullName evidence="1">Uncharacterized protein</fullName>
    </submittedName>
</protein>
<keyword evidence="2" id="KW-1185">Reference proteome</keyword>
<reference evidence="1 2" key="1">
    <citation type="submission" date="2024-04" db="EMBL/GenBank/DDBJ databases">
        <authorList>
            <person name="Waldvogel A.-M."/>
            <person name="Schoenle A."/>
        </authorList>
    </citation>
    <scope>NUCLEOTIDE SEQUENCE [LARGE SCALE GENOMIC DNA]</scope>
</reference>
<gene>
    <name evidence="1" type="ORF">KC01_LOCUS15613</name>
</gene>
<accession>A0AAV2KAQ6</accession>
<name>A0AAV2KAQ6_KNICA</name>
<dbReference type="AlphaFoldDB" id="A0AAV2KAQ6"/>
<proteinExistence type="predicted"/>
<organism evidence="1 2">
    <name type="scientific">Knipowitschia caucasica</name>
    <name type="common">Caucasian dwarf goby</name>
    <name type="synonym">Pomatoschistus caucasicus</name>
    <dbReference type="NCBI Taxonomy" id="637954"/>
    <lineage>
        <taxon>Eukaryota</taxon>
        <taxon>Metazoa</taxon>
        <taxon>Chordata</taxon>
        <taxon>Craniata</taxon>
        <taxon>Vertebrata</taxon>
        <taxon>Euteleostomi</taxon>
        <taxon>Actinopterygii</taxon>
        <taxon>Neopterygii</taxon>
        <taxon>Teleostei</taxon>
        <taxon>Neoteleostei</taxon>
        <taxon>Acanthomorphata</taxon>
        <taxon>Gobiaria</taxon>
        <taxon>Gobiiformes</taxon>
        <taxon>Gobioidei</taxon>
        <taxon>Gobiidae</taxon>
        <taxon>Gobiinae</taxon>
        <taxon>Knipowitschia</taxon>
    </lineage>
</organism>
<sequence length="124" mass="14075">MAVGVGFLKPSRIRRALLFMDNIYVFTLRKTTPTVDLEPHAWEHHKRPPHEETANIRRAFIIVGAQTEAEQKTLESREKKDLCCNQSSGRTKRQCAGAPSFCLRSATADEVMRGFVKKELDTTT</sequence>
<evidence type="ECO:0000313" key="1">
    <source>
        <dbReference type="EMBL" id="CAL1585386.1"/>
    </source>
</evidence>